<dbReference type="PANTHER" id="PTHR37312">
    <property type="entry name" value="MEMBRANE-BOUND ACYLTRANSFERASE YKRP-RELATED"/>
    <property type="match status" value="1"/>
</dbReference>
<feature type="transmembrane region" description="Helical" evidence="3">
    <location>
        <begin position="255"/>
        <end position="275"/>
    </location>
</feature>
<feature type="transmembrane region" description="Helical" evidence="3">
    <location>
        <begin position="150"/>
        <end position="169"/>
    </location>
</feature>
<dbReference type="Pfam" id="PF01757">
    <property type="entry name" value="Acyl_transf_3"/>
    <property type="match status" value="1"/>
</dbReference>
<dbReference type="AlphaFoldDB" id="A0A540V0F0"/>
<name>A0A540V0F0_9BACL</name>
<proteinExistence type="inferred from homology"/>
<comment type="caution">
    <text evidence="5">The sequence shown here is derived from an EMBL/GenBank/DDBJ whole genome shotgun (WGS) entry which is preliminary data.</text>
</comment>
<comment type="subcellular location">
    <subcellularLocation>
        <location evidence="1">Membrane</location>
    </subcellularLocation>
</comment>
<dbReference type="OrthoDB" id="6623990at2"/>
<sequence length="323" mass="38320">MNRIAYFDNARALLIFFVVFGHMISEYIEQEEWIADFYLAIYTFHMPAFILISGYFAKKVYEPGYFKKLVSKLFIPYVVFQVFYTLYYDLVFGDDISYSLFIPRWGLWFLLSLIFWNVLLYFVGKLKYALPLAVAFSLFIGYDAEVDEFLTLSRTFYFFPFFLAGYYLKEQHFNRLKSRKHIVAGIILAVAGFALIALYMPLDYRFWLLGKRPYEEITDDIEYSALMRLSAYAIQFMATYLFFTLVPKKHGFLTSIGQSTLVIYLLHMAIVRIFQEHSIKNYIIETNQYWILLIMSFLIVYLLSRKPVIQIFNLLILKNAKKS</sequence>
<comment type="similarity">
    <text evidence="2">Belongs to the acyltransferase 3 family.</text>
</comment>
<feature type="transmembrane region" description="Helical" evidence="3">
    <location>
        <begin position="181"/>
        <end position="201"/>
    </location>
</feature>
<dbReference type="EMBL" id="VIGD01000014">
    <property type="protein sequence ID" value="TQE90214.1"/>
    <property type="molecule type" value="Genomic_DNA"/>
</dbReference>
<feature type="transmembrane region" description="Helical" evidence="3">
    <location>
        <begin position="34"/>
        <end position="57"/>
    </location>
</feature>
<feature type="transmembrane region" description="Helical" evidence="3">
    <location>
        <begin position="107"/>
        <end position="123"/>
    </location>
</feature>
<feature type="transmembrane region" description="Helical" evidence="3">
    <location>
        <begin position="12"/>
        <end position="28"/>
    </location>
</feature>
<keyword evidence="3" id="KW-0472">Membrane</keyword>
<organism evidence="5 6">
    <name type="scientific">Ureibacillus terrenus</name>
    <dbReference type="NCBI Taxonomy" id="118246"/>
    <lineage>
        <taxon>Bacteria</taxon>
        <taxon>Bacillati</taxon>
        <taxon>Bacillota</taxon>
        <taxon>Bacilli</taxon>
        <taxon>Bacillales</taxon>
        <taxon>Caryophanaceae</taxon>
        <taxon>Ureibacillus</taxon>
    </lineage>
</organism>
<evidence type="ECO:0000256" key="3">
    <source>
        <dbReference type="SAM" id="Phobius"/>
    </source>
</evidence>
<dbReference type="InterPro" id="IPR052734">
    <property type="entry name" value="Nod_factor_acetyltransferase"/>
</dbReference>
<dbReference type="Proteomes" id="UP000315753">
    <property type="component" value="Unassembled WGS sequence"/>
</dbReference>
<feature type="transmembrane region" description="Helical" evidence="3">
    <location>
        <begin position="221"/>
        <end position="243"/>
    </location>
</feature>
<accession>A0A540V0F0</accession>
<gene>
    <name evidence="5" type="ORF">FKZ59_11240</name>
</gene>
<evidence type="ECO:0000256" key="2">
    <source>
        <dbReference type="ARBA" id="ARBA00007400"/>
    </source>
</evidence>
<dbReference type="GO" id="GO:0016747">
    <property type="term" value="F:acyltransferase activity, transferring groups other than amino-acyl groups"/>
    <property type="evidence" value="ECO:0007669"/>
    <property type="project" value="InterPro"/>
</dbReference>
<keyword evidence="5" id="KW-0808">Transferase</keyword>
<keyword evidence="3" id="KW-0812">Transmembrane</keyword>
<reference evidence="5 6" key="1">
    <citation type="submission" date="2019-06" db="EMBL/GenBank/DDBJ databases">
        <title>Genome sequence of Ureibacillus terrenus.</title>
        <authorList>
            <person name="Maclea K.S."/>
            <person name="Simoes M."/>
        </authorList>
    </citation>
    <scope>NUCLEOTIDE SEQUENCE [LARGE SCALE GENOMIC DNA]</scope>
    <source>
        <strain evidence="5 6">ATCC BAA-384</strain>
    </source>
</reference>
<dbReference type="RefSeq" id="WP_141602853.1">
    <property type="nucleotide sequence ID" value="NZ_JARMSC010000033.1"/>
</dbReference>
<protein>
    <submittedName>
        <fullName evidence="5">Acyltransferase family protein</fullName>
    </submittedName>
</protein>
<feature type="transmembrane region" description="Helical" evidence="3">
    <location>
        <begin position="69"/>
        <end position="87"/>
    </location>
</feature>
<feature type="domain" description="Acyltransferase 3" evidence="4">
    <location>
        <begin position="4"/>
        <end position="304"/>
    </location>
</feature>
<evidence type="ECO:0000256" key="1">
    <source>
        <dbReference type="ARBA" id="ARBA00004370"/>
    </source>
</evidence>
<keyword evidence="3" id="KW-1133">Transmembrane helix</keyword>
<evidence type="ECO:0000259" key="4">
    <source>
        <dbReference type="Pfam" id="PF01757"/>
    </source>
</evidence>
<evidence type="ECO:0000313" key="5">
    <source>
        <dbReference type="EMBL" id="TQE90214.1"/>
    </source>
</evidence>
<evidence type="ECO:0000313" key="6">
    <source>
        <dbReference type="Proteomes" id="UP000315753"/>
    </source>
</evidence>
<keyword evidence="5" id="KW-0012">Acyltransferase</keyword>
<dbReference type="PANTHER" id="PTHR37312:SF1">
    <property type="entry name" value="MEMBRANE-BOUND ACYLTRANSFERASE YKRP-RELATED"/>
    <property type="match status" value="1"/>
</dbReference>
<keyword evidence="6" id="KW-1185">Reference proteome</keyword>
<dbReference type="InterPro" id="IPR002656">
    <property type="entry name" value="Acyl_transf_3_dom"/>
</dbReference>
<feature type="transmembrane region" description="Helical" evidence="3">
    <location>
        <begin position="128"/>
        <end position="144"/>
    </location>
</feature>
<feature type="transmembrane region" description="Helical" evidence="3">
    <location>
        <begin position="287"/>
        <end position="304"/>
    </location>
</feature>